<keyword evidence="6 7" id="KW-0378">Hydrolase</keyword>
<evidence type="ECO:0000256" key="6">
    <source>
        <dbReference type="ARBA" id="ARBA00022801"/>
    </source>
</evidence>
<comment type="catalytic activity">
    <reaction evidence="1 7">
        <text>Cleavage of hydrophobic, N-terminal signal or leader sequences from secreted and periplasmic proteins.</text>
        <dbReference type="EC" id="3.4.21.89"/>
    </reaction>
</comment>
<feature type="compositionally biased region" description="Basic and acidic residues" evidence="9">
    <location>
        <begin position="38"/>
        <end position="73"/>
    </location>
</feature>
<dbReference type="SUPFAM" id="SSF51306">
    <property type="entry name" value="LexA/Signal peptidase"/>
    <property type="match status" value="1"/>
</dbReference>
<dbReference type="PROSITE" id="PS00501">
    <property type="entry name" value="SPASE_I_1"/>
    <property type="match status" value="1"/>
</dbReference>
<comment type="caution">
    <text evidence="11">The sequence shown here is derived from an EMBL/GenBank/DDBJ whole genome shotgun (WGS) entry which is preliminary data.</text>
</comment>
<gene>
    <name evidence="11" type="primary">lepB</name>
    <name evidence="11" type="ORF">I6N96_11105</name>
</gene>
<dbReference type="Gene3D" id="2.10.109.10">
    <property type="entry name" value="Umud Fragment, subunit A"/>
    <property type="match status" value="1"/>
</dbReference>
<dbReference type="InterPro" id="IPR019533">
    <property type="entry name" value="Peptidase_S26"/>
</dbReference>
<dbReference type="InterPro" id="IPR019756">
    <property type="entry name" value="Pept_S26A_signal_pept_1_Ser-AS"/>
</dbReference>
<keyword evidence="7" id="KW-1133">Transmembrane helix</keyword>
<keyword evidence="7" id="KW-0472">Membrane</keyword>
<keyword evidence="5 7" id="KW-0645">Protease</keyword>
<evidence type="ECO:0000256" key="9">
    <source>
        <dbReference type="SAM" id="MobiDB-lite"/>
    </source>
</evidence>
<feature type="domain" description="Peptidase S26" evidence="10">
    <location>
        <begin position="111"/>
        <end position="279"/>
    </location>
</feature>
<dbReference type="Proteomes" id="UP000673375">
    <property type="component" value="Unassembled WGS sequence"/>
</dbReference>
<dbReference type="NCBIfam" id="TIGR02227">
    <property type="entry name" value="sigpep_I_bact"/>
    <property type="match status" value="1"/>
</dbReference>
<dbReference type="InterPro" id="IPR019757">
    <property type="entry name" value="Pept_S26A_signal_pept_1_Lys-AS"/>
</dbReference>
<dbReference type="PANTHER" id="PTHR43390">
    <property type="entry name" value="SIGNAL PEPTIDASE I"/>
    <property type="match status" value="1"/>
</dbReference>
<dbReference type="Pfam" id="PF10502">
    <property type="entry name" value="Peptidase_S26"/>
    <property type="match status" value="1"/>
</dbReference>
<comment type="subcellular location">
    <subcellularLocation>
        <location evidence="2">Cell membrane</location>
        <topology evidence="2">Single-pass type II membrane protein</topology>
    </subcellularLocation>
    <subcellularLocation>
        <location evidence="8">Membrane</location>
        <topology evidence="8">Single-pass type II membrane protein</topology>
    </subcellularLocation>
</comment>
<dbReference type="EC" id="3.4.21.89" evidence="4 7"/>
<dbReference type="PROSITE" id="PS00760">
    <property type="entry name" value="SPASE_I_2"/>
    <property type="match status" value="1"/>
</dbReference>
<evidence type="ECO:0000313" key="11">
    <source>
        <dbReference type="EMBL" id="MBP1046815.1"/>
    </source>
</evidence>
<reference evidence="11 12" key="1">
    <citation type="submission" date="2020-12" db="EMBL/GenBank/DDBJ databases">
        <title>Vagococcus allomyrinae sp. nov. and Enterococcus lavae sp. nov., isolated from the larvae of Allomyrina dichotoma.</title>
        <authorList>
            <person name="Lee S.D."/>
        </authorList>
    </citation>
    <scope>NUCLEOTIDE SEQUENCE [LARGE SCALE GENOMIC DNA]</scope>
    <source>
        <strain evidence="11 12">BWM-S5</strain>
    </source>
</reference>
<evidence type="ECO:0000256" key="3">
    <source>
        <dbReference type="ARBA" id="ARBA00009370"/>
    </source>
</evidence>
<proteinExistence type="inferred from homology"/>
<dbReference type="PRINTS" id="PR00727">
    <property type="entry name" value="LEADERPTASE"/>
</dbReference>
<evidence type="ECO:0000256" key="2">
    <source>
        <dbReference type="ARBA" id="ARBA00004401"/>
    </source>
</evidence>
<feature type="compositionally biased region" description="Basic residues" evidence="9">
    <location>
        <begin position="74"/>
        <end position="92"/>
    </location>
</feature>
<dbReference type="InterPro" id="IPR000223">
    <property type="entry name" value="Pept_S26A_signal_pept_1"/>
</dbReference>
<dbReference type="GO" id="GO:0009003">
    <property type="term" value="F:signal peptidase activity"/>
    <property type="evidence" value="ECO:0007669"/>
    <property type="project" value="UniProtKB-EC"/>
</dbReference>
<dbReference type="InterPro" id="IPR036286">
    <property type="entry name" value="LexA/Signal_pep-like_sf"/>
</dbReference>
<protein>
    <recommendedName>
        <fullName evidence="4 7">Signal peptidase I</fullName>
        <ecNumber evidence="4 7">3.4.21.89</ecNumber>
    </recommendedName>
</protein>
<evidence type="ECO:0000256" key="1">
    <source>
        <dbReference type="ARBA" id="ARBA00000677"/>
    </source>
</evidence>
<evidence type="ECO:0000256" key="7">
    <source>
        <dbReference type="RuleBase" id="RU003993"/>
    </source>
</evidence>
<keyword evidence="7" id="KW-0812">Transmembrane</keyword>
<dbReference type="EMBL" id="JAEDXU010000005">
    <property type="protein sequence ID" value="MBP1046815.1"/>
    <property type="molecule type" value="Genomic_DNA"/>
</dbReference>
<name>A0ABS4CJM4_9ENTE</name>
<feature type="compositionally biased region" description="Basic and acidic residues" evidence="9">
    <location>
        <begin position="1"/>
        <end position="16"/>
    </location>
</feature>
<feature type="transmembrane region" description="Helical" evidence="7">
    <location>
        <begin position="110"/>
        <end position="132"/>
    </location>
</feature>
<dbReference type="CDD" id="cd06530">
    <property type="entry name" value="S26_SPase_I"/>
    <property type="match status" value="1"/>
</dbReference>
<dbReference type="InterPro" id="IPR019758">
    <property type="entry name" value="Pept_S26A_signal_pept_1_CS"/>
</dbReference>
<evidence type="ECO:0000256" key="8">
    <source>
        <dbReference type="RuleBase" id="RU362042"/>
    </source>
</evidence>
<organism evidence="11 12">
    <name type="scientific">Enterococcus larvae</name>
    <dbReference type="NCBI Taxonomy" id="2794352"/>
    <lineage>
        <taxon>Bacteria</taxon>
        <taxon>Bacillati</taxon>
        <taxon>Bacillota</taxon>
        <taxon>Bacilli</taxon>
        <taxon>Lactobacillales</taxon>
        <taxon>Enterococcaceae</taxon>
        <taxon>Enterococcus</taxon>
    </lineage>
</organism>
<dbReference type="PROSITE" id="PS00761">
    <property type="entry name" value="SPASE_I_3"/>
    <property type="match status" value="1"/>
</dbReference>
<evidence type="ECO:0000259" key="10">
    <source>
        <dbReference type="Pfam" id="PF10502"/>
    </source>
</evidence>
<comment type="similarity">
    <text evidence="3 8">Belongs to the peptidase S26 family.</text>
</comment>
<evidence type="ECO:0000256" key="5">
    <source>
        <dbReference type="ARBA" id="ARBA00022670"/>
    </source>
</evidence>
<evidence type="ECO:0000256" key="4">
    <source>
        <dbReference type="ARBA" id="ARBA00013208"/>
    </source>
</evidence>
<accession>A0ABS4CJM4</accession>
<keyword evidence="12" id="KW-1185">Reference proteome</keyword>
<feature type="region of interest" description="Disordered" evidence="9">
    <location>
        <begin position="1"/>
        <end position="104"/>
    </location>
</feature>
<dbReference type="RefSeq" id="WP_209557611.1">
    <property type="nucleotide sequence ID" value="NZ_JAEDXU010000005.1"/>
</dbReference>
<evidence type="ECO:0000313" key="12">
    <source>
        <dbReference type="Proteomes" id="UP000673375"/>
    </source>
</evidence>
<dbReference type="PANTHER" id="PTHR43390:SF1">
    <property type="entry name" value="CHLOROPLAST PROCESSING PEPTIDASE"/>
    <property type="match status" value="1"/>
</dbReference>
<sequence>MDEFVENLKRMKREGDSQAGKRPMTNKRKKIDLAGQTKKTEEKRKLKRKPESELKQRPEAQEAPERPRVIENKVKKKKPVERKTGPKKKRRKLSPEEIERRRKKRQKEQILEIIKFVLPVVIMAAIVFVFIFKTSPHMVDGDSMNPTLINGDKVIVTRTKQPERYDIITFDPPVDSDFQYVKRVIGMPGDAVWVNGTDLFINEGGNMPENIEETAANNLPDGTIKVTLSSKALEQMEQIDKIPENCYFVLGDNRTNSTDSRDFGLVGSSSIEGIVSFRYGPLSSIGWIS</sequence>